<dbReference type="RefSeq" id="WP_407050473.1">
    <property type="nucleotide sequence ID" value="NZ_CP158568.1"/>
</dbReference>
<dbReference type="InterPro" id="IPR001029">
    <property type="entry name" value="Flagellin_N"/>
</dbReference>
<accession>A0AAU7XC72</accession>
<organism evidence="6">
    <name type="scientific">Methyloraptor flagellatus</name>
    <dbReference type="NCBI Taxonomy" id="3162530"/>
    <lineage>
        <taxon>Bacteria</taxon>
        <taxon>Pseudomonadati</taxon>
        <taxon>Pseudomonadota</taxon>
        <taxon>Alphaproteobacteria</taxon>
        <taxon>Hyphomicrobiales</taxon>
        <taxon>Ancalomicrobiaceae</taxon>
        <taxon>Methyloraptor</taxon>
    </lineage>
</organism>
<keyword evidence="2 3" id="KW-0975">Bacterial flagellum</keyword>
<name>A0AAU7XC72_9HYPH</name>
<dbReference type="EMBL" id="CP158568">
    <property type="protein sequence ID" value="XBY45380.1"/>
    <property type="molecule type" value="Genomic_DNA"/>
</dbReference>
<comment type="function">
    <text evidence="3">Flagellin is the subunit protein which polymerizes to form the filaments of bacterial flagella.</text>
</comment>
<dbReference type="SUPFAM" id="SSF64518">
    <property type="entry name" value="Phase 1 flagellin"/>
    <property type="match status" value="2"/>
</dbReference>
<dbReference type="Pfam" id="PF00669">
    <property type="entry name" value="Flagellin_N"/>
    <property type="match status" value="1"/>
</dbReference>
<proteinExistence type="inferred from homology"/>
<evidence type="ECO:0000259" key="5">
    <source>
        <dbReference type="Pfam" id="PF00700"/>
    </source>
</evidence>
<dbReference type="AlphaFoldDB" id="A0AAU7XC72"/>
<dbReference type="PANTHER" id="PTHR42792">
    <property type="entry name" value="FLAGELLIN"/>
    <property type="match status" value="1"/>
</dbReference>
<evidence type="ECO:0000256" key="1">
    <source>
        <dbReference type="ARBA" id="ARBA00005709"/>
    </source>
</evidence>
<feature type="domain" description="Flagellin C-terminal" evidence="5">
    <location>
        <begin position="331"/>
        <end position="414"/>
    </location>
</feature>
<dbReference type="PANTHER" id="PTHR42792:SF2">
    <property type="entry name" value="FLAGELLIN"/>
    <property type="match status" value="1"/>
</dbReference>
<dbReference type="KEGG" id="mflg:ABS361_03590"/>
<feature type="domain" description="Flagellin N-terminal" evidence="4">
    <location>
        <begin position="12"/>
        <end position="100"/>
    </location>
</feature>
<evidence type="ECO:0000256" key="3">
    <source>
        <dbReference type="RuleBase" id="RU362073"/>
    </source>
</evidence>
<keyword evidence="3" id="KW-0964">Secreted</keyword>
<dbReference type="GO" id="GO:0005198">
    <property type="term" value="F:structural molecule activity"/>
    <property type="evidence" value="ECO:0007669"/>
    <property type="project" value="UniProtKB-UniRule"/>
</dbReference>
<dbReference type="GO" id="GO:0009288">
    <property type="term" value="C:bacterial-type flagellum"/>
    <property type="evidence" value="ECO:0007669"/>
    <property type="project" value="UniProtKB-SubCell"/>
</dbReference>
<dbReference type="InterPro" id="IPR046358">
    <property type="entry name" value="Flagellin_C"/>
</dbReference>
<keyword evidence="6" id="KW-0969">Cilium</keyword>
<comment type="subcellular location">
    <subcellularLocation>
        <location evidence="3">Secreted</location>
    </subcellularLocation>
    <subcellularLocation>
        <location evidence="3">Bacterial flagellum</location>
    </subcellularLocation>
</comment>
<evidence type="ECO:0000259" key="4">
    <source>
        <dbReference type="Pfam" id="PF00669"/>
    </source>
</evidence>
<dbReference type="InterPro" id="IPR001492">
    <property type="entry name" value="Flagellin"/>
</dbReference>
<evidence type="ECO:0000313" key="6">
    <source>
        <dbReference type="EMBL" id="XBY45380.1"/>
    </source>
</evidence>
<keyword evidence="6" id="KW-0282">Flagellum</keyword>
<comment type="similarity">
    <text evidence="1 3">Belongs to the bacterial flagellin family.</text>
</comment>
<keyword evidence="6" id="KW-0966">Cell projection</keyword>
<gene>
    <name evidence="6" type="ORF">ABS361_03590</name>
</gene>
<reference evidence="6" key="1">
    <citation type="submission" date="2024-06" db="EMBL/GenBank/DDBJ databases">
        <title>Methylostella associata gen. nov., sp. nov., a novel Ancalomicrobiaceae-affiliated facultatively methylotrophic bacteria that feed on methanotrophs of the genus Methylococcus.</title>
        <authorList>
            <person name="Saltykova V."/>
            <person name="Danilova O.V."/>
            <person name="Oshkin I.Y."/>
            <person name="Belova S.E."/>
            <person name="Pimenov N.V."/>
            <person name="Dedysh S.N."/>
        </authorList>
    </citation>
    <scope>NUCLEOTIDE SEQUENCE</scope>
    <source>
        <strain evidence="6">S20</strain>
    </source>
</reference>
<protein>
    <recommendedName>
        <fullName evidence="3">Flagellin</fullName>
    </recommendedName>
</protein>
<dbReference type="GO" id="GO:0005576">
    <property type="term" value="C:extracellular region"/>
    <property type="evidence" value="ECO:0007669"/>
    <property type="project" value="UniProtKB-SubCell"/>
</dbReference>
<sequence>MSGIVLSKGIRNNLQQLQSTAANIATTQSRLATGKKVNSALDNPANFFTSNSLNDRAGDLGDLLDGIGNAIQTINAANNGIQAITNLVKSAQSTAKQAIQSAPTTGRLTGSGTSAATLTSSTSLTSSLGFTAGDTITVGDGTNTLTLTVGAAGSYAGVTGGGTATQTATVGSVQDILDAVNASTGGTSNLKATAALTSDGKLQIESVGSNAVSLQTNSSATNASVAALGFVGANGATALSATGTTNASRNTLSAQFDQILSQIDQLAKDSGYNGKNLLSGDSVKVTFNEKTGGQQSSLAISGVDDSSTGLGISKSANSFQTDKNINDSLNNLSNALDKLRTQSSTLGSNLSVVQARQDFTKQTINTLKQGADNLVLADQNEEAANLLALQTRQQLSQTALSLANQADQGVLRLF</sequence>
<dbReference type="Pfam" id="PF00700">
    <property type="entry name" value="Flagellin_C"/>
    <property type="match status" value="1"/>
</dbReference>
<dbReference type="Gene3D" id="1.20.1330.10">
    <property type="entry name" value="f41 fragment of flagellin, N-terminal domain"/>
    <property type="match status" value="1"/>
</dbReference>
<evidence type="ECO:0000256" key="2">
    <source>
        <dbReference type="ARBA" id="ARBA00023143"/>
    </source>
</evidence>